<dbReference type="Proteomes" id="UP000190328">
    <property type="component" value="Unassembled WGS sequence"/>
</dbReference>
<dbReference type="Gene3D" id="3.40.109.10">
    <property type="entry name" value="NADH Oxidase"/>
    <property type="match status" value="1"/>
</dbReference>
<keyword evidence="6" id="KW-1185">Reference proteome</keyword>
<evidence type="ECO:0000256" key="2">
    <source>
        <dbReference type="ARBA" id="ARBA00022490"/>
    </source>
</evidence>
<evidence type="ECO:0000313" key="6">
    <source>
        <dbReference type="Proteomes" id="UP000190328"/>
    </source>
</evidence>
<evidence type="ECO:0000313" key="5">
    <source>
        <dbReference type="EMBL" id="SJZ64511.1"/>
    </source>
</evidence>
<evidence type="ECO:0000259" key="4">
    <source>
        <dbReference type="Pfam" id="PF00881"/>
    </source>
</evidence>
<dbReference type="STRING" id="263852.SAMN02745116_01041"/>
<dbReference type="GO" id="GO:0016491">
    <property type="term" value="F:oxidoreductase activity"/>
    <property type="evidence" value="ECO:0007669"/>
    <property type="project" value="UniProtKB-KW"/>
</dbReference>
<comment type="subcellular location">
    <subcellularLocation>
        <location evidence="1">Cytoplasm</location>
    </subcellularLocation>
</comment>
<reference evidence="5 6" key="1">
    <citation type="submission" date="2017-02" db="EMBL/GenBank/DDBJ databases">
        <authorList>
            <person name="Peterson S.W."/>
        </authorList>
    </citation>
    <scope>NUCLEOTIDE SEQUENCE [LARGE SCALE GENOMIC DNA]</scope>
    <source>
        <strain evidence="5 6">ATCC BAA-1030</strain>
    </source>
</reference>
<dbReference type="PANTHER" id="PTHR43035">
    <property type="entry name" value="FATTY ACID REPRESSION MUTANT PROTEIN 2-RELATED"/>
    <property type="match status" value="1"/>
</dbReference>
<dbReference type="OrthoDB" id="9810617at2"/>
<keyword evidence="3" id="KW-0560">Oxidoreductase</keyword>
<accession>A0A1T4MCB8</accession>
<sequence>MSENTFLNSLAKRRSVYAIGRNTDVSEEVMAETIQQAVKLSPSAFNSQTSRALILFGDANQKLWAIVKAELKAEMDRQGVPEEAWNNTEAKLNSFAAGVGTALMFEDVDIVKNLQNQFPLYADNFPIWSEQSTGIATVNAWVALSELGLGANLQHYNPVIDEAVAKEWNLPSQWKLRGQLVFGSVETPAGEKEFMNDADRFKVVK</sequence>
<dbReference type="InterPro" id="IPR029479">
    <property type="entry name" value="Nitroreductase"/>
</dbReference>
<dbReference type="RefSeq" id="WP_078806966.1">
    <property type="nucleotide sequence ID" value="NZ_FUXI01000009.1"/>
</dbReference>
<name>A0A1T4MCB8_9ENTE</name>
<protein>
    <recommendedName>
        <fullName evidence="4">Nitroreductase domain-containing protein</fullName>
    </recommendedName>
</protein>
<keyword evidence="2" id="KW-0963">Cytoplasm</keyword>
<dbReference type="EMBL" id="FUXI01000009">
    <property type="protein sequence ID" value="SJZ64511.1"/>
    <property type="molecule type" value="Genomic_DNA"/>
</dbReference>
<dbReference type="GO" id="GO:0034599">
    <property type="term" value="P:cellular response to oxidative stress"/>
    <property type="evidence" value="ECO:0007669"/>
    <property type="project" value="InterPro"/>
</dbReference>
<organism evidence="5 6">
    <name type="scientific">Pilibacter termitis</name>
    <dbReference type="NCBI Taxonomy" id="263852"/>
    <lineage>
        <taxon>Bacteria</taxon>
        <taxon>Bacillati</taxon>
        <taxon>Bacillota</taxon>
        <taxon>Bacilli</taxon>
        <taxon>Lactobacillales</taxon>
        <taxon>Enterococcaceae</taxon>
        <taxon>Pilibacter</taxon>
    </lineage>
</organism>
<dbReference type="Pfam" id="PF00881">
    <property type="entry name" value="Nitroreductase"/>
    <property type="match status" value="1"/>
</dbReference>
<evidence type="ECO:0000256" key="3">
    <source>
        <dbReference type="ARBA" id="ARBA00023002"/>
    </source>
</evidence>
<dbReference type="CDD" id="cd02140">
    <property type="entry name" value="Frm2-like"/>
    <property type="match status" value="1"/>
</dbReference>
<dbReference type="FunFam" id="3.40.109.10:FF:000001">
    <property type="entry name" value="Nitroreductase family"/>
    <property type="match status" value="1"/>
</dbReference>
<feature type="domain" description="Nitroreductase" evidence="4">
    <location>
        <begin position="11"/>
        <end position="183"/>
    </location>
</feature>
<dbReference type="GO" id="GO:0005737">
    <property type="term" value="C:cytoplasm"/>
    <property type="evidence" value="ECO:0007669"/>
    <property type="project" value="UniProtKB-SubCell"/>
</dbReference>
<evidence type="ECO:0000256" key="1">
    <source>
        <dbReference type="ARBA" id="ARBA00004496"/>
    </source>
</evidence>
<dbReference type="PANTHER" id="PTHR43035:SF1">
    <property type="entry name" value="FATTY ACID REPRESSION MUTANT PROTEIN 2-RELATED"/>
    <property type="match status" value="1"/>
</dbReference>
<proteinExistence type="predicted"/>
<dbReference type="InterPro" id="IPR000415">
    <property type="entry name" value="Nitroreductase-like"/>
</dbReference>
<dbReference type="AlphaFoldDB" id="A0A1T4MCB8"/>
<gene>
    <name evidence="5" type="ORF">SAMN02745116_01041</name>
</gene>
<dbReference type="InterPro" id="IPR033877">
    <property type="entry name" value="Frm2/Hbn1"/>
</dbReference>
<dbReference type="SUPFAM" id="SSF55469">
    <property type="entry name" value="FMN-dependent nitroreductase-like"/>
    <property type="match status" value="1"/>
</dbReference>